<dbReference type="AlphaFoldDB" id="A0A8X6F803"/>
<protein>
    <submittedName>
        <fullName evidence="1">Uncharacterized protein</fullName>
    </submittedName>
</protein>
<sequence length="229" mass="23885">KEYFFDGQEMAHVICVPHPTGIYTGQIYERSFMGKEKGQCDKDGGIIEFFIVLKEEVLEGFRLFCKKIKDDDVESGSMTKSSALGGKAVCGDNYVIAGFEVKLEKKPHLLNVICQKHKPAGLGSDLLGAGTVCHSTGAGTVCHSPGAGTVCHSPGAGTVCHSPGAGTVCHSPGAGTVCHSPGAGTVSHSPDAGIICHFSGAGTMCHFPGVGTVCQGRKKVVCRRTPDHL</sequence>
<feature type="non-terminal residue" evidence="1">
    <location>
        <position position="1"/>
    </location>
</feature>
<proteinExistence type="predicted"/>
<name>A0A8X6F803_TRICU</name>
<dbReference type="EMBL" id="BMAO01021124">
    <property type="protein sequence ID" value="GFQ71984.1"/>
    <property type="molecule type" value="Genomic_DNA"/>
</dbReference>
<keyword evidence="2" id="KW-1185">Reference proteome</keyword>
<organism evidence="1 2">
    <name type="scientific">Trichonephila clavata</name>
    <name type="common">Joro spider</name>
    <name type="synonym">Nephila clavata</name>
    <dbReference type="NCBI Taxonomy" id="2740835"/>
    <lineage>
        <taxon>Eukaryota</taxon>
        <taxon>Metazoa</taxon>
        <taxon>Ecdysozoa</taxon>
        <taxon>Arthropoda</taxon>
        <taxon>Chelicerata</taxon>
        <taxon>Arachnida</taxon>
        <taxon>Araneae</taxon>
        <taxon>Araneomorphae</taxon>
        <taxon>Entelegynae</taxon>
        <taxon>Araneoidea</taxon>
        <taxon>Nephilidae</taxon>
        <taxon>Trichonephila</taxon>
    </lineage>
</organism>
<dbReference type="Proteomes" id="UP000887116">
    <property type="component" value="Unassembled WGS sequence"/>
</dbReference>
<evidence type="ECO:0000313" key="2">
    <source>
        <dbReference type="Proteomes" id="UP000887116"/>
    </source>
</evidence>
<accession>A0A8X6F803</accession>
<evidence type="ECO:0000313" key="1">
    <source>
        <dbReference type="EMBL" id="GFQ71984.1"/>
    </source>
</evidence>
<reference evidence="1" key="1">
    <citation type="submission" date="2020-07" db="EMBL/GenBank/DDBJ databases">
        <title>Multicomponent nature underlies the extraordinary mechanical properties of spider dragline silk.</title>
        <authorList>
            <person name="Kono N."/>
            <person name="Nakamura H."/>
            <person name="Mori M."/>
            <person name="Yoshida Y."/>
            <person name="Ohtoshi R."/>
            <person name="Malay A.D."/>
            <person name="Moran D.A.P."/>
            <person name="Tomita M."/>
            <person name="Numata K."/>
            <person name="Arakawa K."/>
        </authorList>
    </citation>
    <scope>NUCLEOTIDE SEQUENCE</scope>
</reference>
<gene>
    <name evidence="1" type="primary">AVEN_74539_1</name>
    <name evidence="1" type="ORF">TNCT_639551</name>
</gene>
<dbReference type="OrthoDB" id="6437039at2759"/>
<comment type="caution">
    <text evidence="1">The sequence shown here is derived from an EMBL/GenBank/DDBJ whole genome shotgun (WGS) entry which is preliminary data.</text>
</comment>